<dbReference type="SUPFAM" id="SSF55874">
    <property type="entry name" value="ATPase domain of HSP90 chaperone/DNA topoisomerase II/histidine kinase"/>
    <property type="match status" value="1"/>
</dbReference>
<dbReference type="Gene3D" id="3.30.565.10">
    <property type="entry name" value="Histidine kinase-like ATPase, C-terminal domain"/>
    <property type="match status" value="1"/>
</dbReference>
<dbReference type="EC" id="2.7.13.3" evidence="2"/>
<evidence type="ECO:0000256" key="1">
    <source>
        <dbReference type="ARBA" id="ARBA00000085"/>
    </source>
</evidence>
<dbReference type="InterPro" id="IPR003594">
    <property type="entry name" value="HATPase_dom"/>
</dbReference>
<keyword evidence="4 10" id="KW-0418">Kinase</keyword>
<keyword evidence="7" id="KW-0812">Transmembrane</keyword>
<name>A0A2A7SJ76_BURGA</name>
<dbReference type="Pfam" id="PF02518">
    <property type="entry name" value="HATPase_c"/>
    <property type="match status" value="1"/>
</dbReference>
<feature type="transmembrane region" description="Helical" evidence="7">
    <location>
        <begin position="248"/>
        <end position="266"/>
    </location>
</feature>
<dbReference type="SMART" id="SM00387">
    <property type="entry name" value="HATPase_c"/>
    <property type="match status" value="1"/>
</dbReference>
<dbReference type="Gene3D" id="1.20.5.1930">
    <property type="match status" value="1"/>
</dbReference>
<keyword evidence="7" id="KW-0472">Membrane</keyword>
<proteinExistence type="predicted"/>
<keyword evidence="7" id="KW-1133">Transmembrane helix</keyword>
<feature type="transmembrane region" description="Helical" evidence="7">
    <location>
        <begin position="305"/>
        <end position="326"/>
    </location>
</feature>
<evidence type="ECO:0000313" key="10">
    <source>
        <dbReference type="EMBL" id="PEH43355.1"/>
    </source>
</evidence>
<gene>
    <name evidence="10" type="ORF">CRM94_15030</name>
</gene>
<keyword evidence="6" id="KW-0175">Coiled coil</keyword>
<evidence type="ECO:0000256" key="7">
    <source>
        <dbReference type="SAM" id="Phobius"/>
    </source>
</evidence>
<accession>A0A2A7SJ76</accession>
<keyword evidence="8" id="KW-0732">Signal</keyword>
<feature type="signal peptide" evidence="8">
    <location>
        <begin position="1"/>
        <end position="48"/>
    </location>
</feature>
<dbReference type="EMBL" id="PDDY01000001">
    <property type="protein sequence ID" value="PEH43355.1"/>
    <property type="molecule type" value="Genomic_DNA"/>
</dbReference>
<protein>
    <recommendedName>
        <fullName evidence="2">histidine kinase</fullName>
        <ecNumber evidence="2">2.7.13.3</ecNumber>
    </recommendedName>
</protein>
<feature type="chain" id="PRO_5012789359" description="histidine kinase" evidence="8">
    <location>
        <begin position="49"/>
        <end position="686"/>
    </location>
</feature>
<comment type="caution">
    <text evidence="10">The sequence shown here is derived from an EMBL/GenBank/DDBJ whole genome shotgun (WGS) entry which is preliminary data.</text>
</comment>
<dbReference type="GO" id="GO:0000160">
    <property type="term" value="P:phosphorelay signal transduction system"/>
    <property type="evidence" value="ECO:0007669"/>
    <property type="project" value="UniProtKB-KW"/>
</dbReference>
<evidence type="ECO:0000256" key="8">
    <source>
        <dbReference type="SAM" id="SignalP"/>
    </source>
</evidence>
<organism evidence="10 11">
    <name type="scientific">Burkholderia gladioli</name>
    <name type="common">Pseudomonas marginata</name>
    <name type="synonym">Phytomonas marginata</name>
    <dbReference type="NCBI Taxonomy" id="28095"/>
    <lineage>
        <taxon>Bacteria</taxon>
        <taxon>Pseudomonadati</taxon>
        <taxon>Pseudomonadota</taxon>
        <taxon>Betaproteobacteria</taxon>
        <taxon>Burkholderiales</taxon>
        <taxon>Burkholderiaceae</taxon>
        <taxon>Burkholderia</taxon>
    </lineage>
</organism>
<dbReference type="InterPro" id="IPR008979">
    <property type="entry name" value="Galactose-bd-like_sf"/>
</dbReference>
<evidence type="ECO:0000256" key="3">
    <source>
        <dbReference type="ARBA" id="ARBA00022679"/>
    </source>
</evidence>
<dbReference type="AlphaFoldDB" id="A0A2A7SJ76"/>
<feature type="transmembrane region" description="Helical" evidence="7">
    <location>
        <begin position="338"/>
        <end position="358"/>
    </location>
</feature>
<dbReference type="Proteomes" id="UP000220629">
    <property type="component" value="Unassembled WGS sequence"/>
</dbReference>
<dbReference type="PROSITE" id="PS50109">
    <property type="entry name" value="HIS_KIN"/>
    <property type="match status" value="1"/>
</dbReference>
<keyword evidence="5" id="KW-0902">Two-component regulatory system</keyword>
<reference evidence="11" key="1">
    <citation type="submission" date="2017-09" db="EMBL/GenBank/DDBJ databases">
        <title>FDA dAtabase for Regulatory Grade micrObial Sequences (FDA-ARGOS): Supporting development and validation of Infectious Disease Dx tests.</title>
        <authorList>
            <person name="Minogue T."/>
            <person name="Wolcott M."/>
            <person name="Wasieloski L."/>
            <person name="Aguilar W."/>
            <person name="Moore D."/>
            <person name="Tallon L."/>
            <person name="Sadzewicz L."/>
            <person name="Ott S."/>
            <person name="Zhao X."/>
            <person name="Nagaraj S."/>
            <person name="Vavikolanu K."/>
            <person name="Aluvathingal J."/>
            <person name="Nadendla S."/>
            <person name="Sichtig H."/>
        </authorList>
    </citation>
    <scope>NUCLEOTIDE SEQUENCE [LARGE SCALE GENOMIC DNA]</scope>
    <source>
        <strain evidence="11">FDAARGOS_390</strain>
    </source>
</reference>
<dbReference type="Pfam" id="PF07695">
    <property type="entry name" value="7TMR-DISM_7TM"/>
    <property type="match status" value="1"/>
</dbReference>
<dbReference type="PANTHER" id="PTHR24421:SF10">
    <property type="entry name" value="NITRATE_NITRITE SENSOR PROTEIN NARQ"/>
    <property type="match status" value="1"/>
</dbReference>
<dbReference type="InterPro" id="IPR036890">
    <property type="entry name" value="HATPase_C_sf"/>
</dbReference>
<feature type="transmembrane region" description="Helical" evidence="7">
    <location>
        <begin position="422"/>
        <end position="444"/>
    </location>
</feature>
<dbReference type="InterPro" id="IPR050482">
    <property type="entry name" value="Sensor_HK_TwoCompSys"/>
</dbReference>
<keyword evidence="3" id="KW-0808">Transferase</keyword>
<dbReference type="InterPro" id="IPR011623">
    <property type="entry name" value="7TMR_DISM_rcpt_extracell_dom1"/>
</dbReference>
<feature type="coiled-coil region" evidence="6">
    <location>
        <begin position="447"/>
        <end position="474"/>
    </location>
</feature>
<dbReference type="CDD" id="cd16917">
    <property type="entry name" value="HATPase_UhpB-NarQ-NarX-like"/>
    <property type="match status" value="1"/>
</dbReference>
<dbReference type="RefSeq" id="WP_098153041.1">
    <property type="nucleotide sequence ID" value="NZ_CADEXG010000001.1"/>
</dbReference>
<feature type="transmembrane region" description="Helical" evidence="7">
    <location>
        <begin position="397"/>
        <end position="416"/>
    </location>
</feature>
<dbReference type="SUPFAM" id="SSF49785">
    <property type="entry name" value="Galactose-binding domain-like"/>
    <property type="match status" value="1"/>
</dbReference>
<evidence type="ECO:0000256" key="5">
    <source>
        <dbReference type="ARBA" id="ARBA00023012"/>
    </source>
</evidence>
<dbReference type="GO" id="GO:0004673">
    <property type="term" value="F:protein histidine kinase activity"/>
    <property type="evidence" value="ECO:0007669"/>
    <property type="project" value="UniProtKB-EC"/>
</dbReference>
<evidence type="ECO:0000256" key="6">
    <source>
        <dbReference type="SAM" id="Coils"/>
    </source>
</evidence>
<dbReference type="InterPro" id="IPR005467">
    <property type="entry name" value="His_kinase_dom"/>
</dbReference>
<evidence type="ECO:0000259" key="9">
    <source>
        <dbReference type="PROSITE" id="PS50109"/>
    </source>
</evidence>
<dbReference type="PANTHER" id="PTHR24421">
    <property type="entry name" value="NITRATE/NITRITE SENSOR PROTEIN NARX-RELATED"/>
    <property type="match status" value="1"/>
</dbReference>
<feature type="transmembrane region" description="Helical" evidence="7">
    <location>
        <begin position="364"/>
        <end position="385"/>
    </location>
</feature>
<evidence type="ECO:0000256" key="4">
    <source>
        <dbReference type="ARBA" id="ARBA00022777"/>
    </source>
</evidence>
<sequence length="686" mass="73730">MPARPATLPLTSTPARGAAGGGARALVPPWLCLLCLALLTVLASTARAADAAAPATANASTSTAPPIDAAAATISPAGSEVLAGDASGSAEPPDCALQTDAARAAGWDDAAPPAAGWTRVQLPDVWTSRWPGFDGVVWYRLRWNRACLGDAPAAAFIDYVNMAGALYLNGSLLAADPRLKEPLSRSWNMPRRWLLPASLLVAGSNTLLVRVSGLAAYAPGLGPVTVGAPAQVERRYAHAHQVRRDLQLYSLAVTSTLGCFFVVLWLMRRRESLYGWFGLQSMAWWCFQVNQAATSPWPFASTDGWEAAMSIAVVLFSVSFAMFTLRFANRRCPRLERLLWLLAAAQTLAMLLAPRGSIETVRAAIALLPALTFIGCCSAFIVFSLRRPRADRLALSGCMLVFVLACMHDLLTFLGVLGDNVYYTSIAAQFEMIGMALVLAWRFVTNLRRIEQFNHELTSAVAEAKRELRDTLDREHALQVTNARLNERLSLAQDLHDGLGGTLVSSITTLEHAPQDMPPARFLGILKELRDDLRIIIDSASLDHAGTRSLDGFIAPMRHRLARAFEAQDIDCRWELAGIDSLHLPNSTCLDVMRVLQEAATNALRHSGASRIEIAVVHDAEGLRMAVADNGRGFDPEAPTLHGGIGMRSLRARVGRLGGVLRIASDASGTRLTVSIPGLGTPTGAG</sequence>
<evidence type="ECO:0000313" key="11">
    <source>
        <dbReference type="Proteomes" id="UP000220629"/>
    </source>
</evidence>
<evidence type="ECO:0000256" key="2">
    <source>
        <dbReference type="ARBA" id="ARBA00012438"/>
    </source>
</evidence>
<comment type="catalytic activity">
    <reaction evidence="1">
        <text>ATP + protein L-histidine = ADP + protein N-phospho-L-histidine.</text>
        <dbReference type="EC" id="2.7.13.3"/>
    </reaction>
</comment>
<feature type="domain" description="Histidine kinase" evidence="9">
    <location>
        <begin position="592"/>
        <end position="680"/>
    </location>
</feature>